<evidence type="ECO:0000313" key="3">
    <source>
        <dbReference type="Proteomes" id="UP001174909"/>
    </source>
</evidence>
<feature type="chain" id="PRO_5041232272" evidence="1">
    <location>
        <begin position="20"/>
        <end position="71"/>
    </location>
</feature>
<feature type="non-terminal residue" evidence="2">
    <location>
        <position position="1"/>
    </location>
</feature>
<evidence type="ECO:0000313" key="2">
    <source>
        <dbReference type="EMBL" id="CAI8013431.1"/>
    </source>
</evidence>
<accession>A0AA35RND5</accession>
<gene>
    <name evidence="2" type="ORF">GBAR_LOCUS8509</name>
</gene>
<evidence type="ECO:0000256" key="1">
    <source>
        <dbReference type="SAM" id="SignalP"/>
    </source>
</evidence>
<dbReference type="EMBL" id="CASHTH010001259">
    <property type="protein sequence ID" value="CAI8013431.1"/>
    <property type="molecule type" value="Genomic_DNA"/>
</dbReference>
<proteinExistence type="predicted"/>
<comment type="caution">
    <text evidence="2">The sequence shown here is derived from an EMBL/GenBank/DDBJ whole genome shotgun (WGS) entry which is preliminary data.</text>
</comment>
<dbReference type="Proteomes" id="UP001174909">
    <property type="component" value="Unassembled WGS sequence"/>
</dbReference>
<dbReference type="AlphaFoldDB" id="A0AA35RND5"/>
<reference evidence="2" key="1">
    <citation type="submission" date="2023-03" db="EMBL/GenBank/DDBJ databases">
        <authorList>
            <person name="Steffen K."/>
            <person name="Cardenas P."/>
        </authorList>
    </citation>
    <scope>NUCLEOTIDE SEQUENCE</scope>
</reference>
<organism evidence="2 3">
    <name type="scientific">Geodia barretti</name>
    <name type="common">Barrett's horny sponge</name>
    <dbReference type="NCBI Taxonomy" id="519541"/>
    <lineage>
        <taxon>Eukaryota</taxon>
        <taxon>Metazoa</taxon>
        <taxon>Porifera</taxon>
        <taxon>Demospongiae</taxon>
        <taxon>Heteroscleromorpha</taxon>
        <taxon>Tetractinellida</taxon>
        <taxon>Astrophorina</taxon>
        <taxon>Geodiidae</taxon>
        <taxon>Geodia</taxon>
    </lineage>
</organism>
<keyword evidence="3" id="KW-1185">Reference proteome</keyword>
<sequence>CLLLSISLLGCLFVPETIPSTQRATRVRREARKKSVWYSCLTQPCHLGVLQSLLLKRPSDKKQLSISSTLL</sequence>
<protein>
    <submittedName>
        <fullName evidence="2">Uncharacterized protein</fullName>
    </submittedName>
</protein>
<keyword evidence="1" id="KW-0732">Signal</keyword>
<feature type="signal peptide" evidence="1">
    <location>
        <begin position="1"/>
        <end position="19"/>
    </location>
</feature>
<name>A0AA35RND5_GEOBA</name>